<dbReference type="GO" id="GO:0034473">
    <property type="term" value="P:U1 snRNA 3'-end processing"/>
    <property type="evidence" value="ECO:0007669"/>
    <property type="project" value="TreeGrafter"/>
</dbReference>
<dbReference type="EMBL" id="UYYG01001151">
    <property type="protein sequence ID" value="VDN55196.1"/>
    <property type="molecule type" value="Genomic_DNA"/>
</dbReference>
<comment type="subunit">
    <text evidence="4">Heterohexamer of two PFD-alpha type and four PFD-beta type subunits.</text>
</comment>
<dbReference type="WBParaSite" id="DME_0000080901-mRNA-1">
    <property type="protein sequence ID" value="DME_0000080901-mRNA-1"/>
    <property type="gene ID" value="DME_0000080901"/>
</dbReference>
<organism evidence="13 15">
    <name type="scientific">Dracunculus medinensis</name>
    <name type="common">Guinea worm</name>
    <dbReference type="NCBI Taxonomy" id="318479"/>
    <lineage>
        <taxon>Eukaryota</taxon>
        <taxon>Metazoa</taxon>
        <taxon>Ecdysozoa</taxon>
        <taxon>Nematoda</taxon>
        <taxon>Chromadorea</taxon>
        <taxon>Rhabditida</taxon>
        <taxon>Spirurina</taxon>
        <taxon>Dracunculoidea</taxon>
        <taxon>Dracunculidae</taxon>
        <taxon>Dracunculus</taxon>
    </lineage>
</organism>
<feature type="domain" description="Exoribonuclease phosphorolytic" evidence="10">
    <location>
        <begin position="113"/>
        <end position="223"/>
    </location>
</feature>
<dbReference type="CDD" id="cd11368">
    <property type="entry name" value="RNase_PH_RRP45"/>
    <property type="match status" value="1"/>
</dbReference>
<keyword evidence="7" id="KW-0694">RNA-binding</keyword>
<comment type="subcellular location">
    <subcellularLocation>
        <location evidence="2">Cytoplasm</location>
    </subcellularLocation>
    <subcellularLocation>
        <location evidence="1">Nucleus</location>
    </subcellularLocation>
</comment>
<evidence type="ECO:0000313" key="12">
    <source>
        <dbReference type="EMBL" id="VDN55196.1"/>
    </source>
</evidence>
<accession>A0A0N4U2B7</accession>
<dbReference type="InterPro" id="IPR001247">
    <property type="entry name" value="ExoRNase_PH_dom1"/>
</dbReference>
<dbReference type="Proteomes" id="UP000274756">
    <property type="component" value="Unassembled WGS sequence"/>
</dbReference>
<dbReference type="OrthoDB" id="10264038at2759"/>
<dbReference type="Gene3D" id="1.10.287.370">
    <property type="match status" value="1"/>
</dbReference>
<dbReference type="SUPFAM" id="SSF46579">
    <property type="entry name" value="Prefoldin"/>
    <property type="match status" value="1"/>
</dbReference>
<evidence type="ECO:0000313" key="14">
    <source>
        <dbReference type="Proteomes" id="UP000274756"/>
    </source>
</evidence>
<dbReference type="GO" id="GO:0035925">
    <property type="term" value="F:mRNA 3'-UTR AU-rich region binding"/>
    <property type="evidence" value="ECO:0007669"/>
    <property type="project" value="TreeGrafter"/>
</dbReference>
<evidence type="ECO:0000256" key="2">
    <source>
        <dbReference type="ARBA" id="ARBA00004496"/>
    </source>
</evidence>
<dbReference type="Proteomes" id="UP000038040">
    <property type="component" value="Unplaced"/>
</dbReference>
<evidence type="ECO:0000256" key="8">
    <source>
        <dbReference type="ARBA" id="ARBA00023242"/>
    </source>
</evidence>
<sequence length="432" mass="48671">MYISAQMEDPAKFMIDIGTGYFVEMSNEQAADYFKRKQQYLKKQMETIEKILPEKQQVRNIIMENLKKKIQLLCAHMPAVSELMVVNVMNFAALKLFLVQSWEHVLQLLDIRNKIFVQISCNLTEPTSARGNMGSVEVHVRMSPMAAPTYEDGKLGSKGIELMRVLEILLRDCGVIDLESLCIRKYKQIWSIRVDVHILDDDGSLIDCASVAVLTALVHFKRPDVNVLSDSVIIYGSSQKMPIPLNIYHLPICVSFGVYDDTQPAVLDPTDREEMCLKGTLIVAVNKRHEICTLHQTGNLVLNQDLIMQCVETAMQRAINVSELISSVITDDNLKSGLVSLNILSSHQCEPNELIAPAVKNHALIIGERDDKVLIEEDLIQIGSEDQELIEQIAEITVSQKILDQSYKGRTEMDDVNDLLDSIEENFANSHS</sequence>
<evidence type="ECO:0000259" key="10">
    <source>
        <dbReference type="Pfam" id="PF01138"/>
    </source>
</evidence>
<dbReference type="InterPro" id="IPR004127">
    <property type="entry name" value="Prefoldin_subunit_alpha"/>
</dbReference>
<dbReference type="Gene3D" id="3.30.230.70">
    <property type="entry name" value="GHMP Kinase, N-terminal domain"/>
    <property type="match status" value="1"/>
</dbReference>
<dbReference type="SUPFAM" id="SSF54211">
    <property type="entry name" value="Ribosomal protein S5 domain 2-like"/>
    <property type="match status" value="1"/>
</dbReference>
<evidence type="ECO:0000256" key="6">
    <source>
        <dbReference type="ARBA" id="ARBA00022490"/>
    </source>
</evidence>
<dbReference type="GO" id="GO:0016075">
    <property type="term" value="P:rRNA catabolic process"/>
    <property type="evidence" value="ECO:0007669"/>
    <property type="project" value="TreeGrafter"/>
</dbReference>
<evidence type="ECO:0000256" key="9">
    <source>
        <dbReference type="ARBA" id="ARBA00032660"/>
    </source>
</evidence>
<reference evidence="12 14" key="2">
    <citation type="submission" date="2018-11" db="EMBL/GenBank/DDBJ databases">
        <authorList>
            <consortium name="Pathogen Informatics"/>
        </authorList>
    </citation>
    <scope>NUCLEOTIDE SEQUENCE [LARGE SCALE GENOMIC DNA]</scope>
</reference>
<dbReference type="AlphaFoldDB" id="A0A0N4U2B7"/>
<dbReference type="GO" id="GO:0071035">
    <property type="term" value="P:nuclear polyadenylation-dependent rRNA catabolic process"/>
    <property type="evidence" value="ECO:0007669"/>
    <property type="project" value="TreeGrafter"/>
</dbReference>
<dbReference type="Pfam" id="PF03725">
    <property type="entry name" value="RNase_PH_C"/>
    <property type="match status" value="1"/>
</dbReference>
<evidence type="ECO:0000259" key="11">
    <source>
        <dbReference type="Pfam" id="PF03725"/>
    </source>
</evidence>
<evidence type="ECO:0000256" key="5">
    <source>
        <dbReference type="ARBA" id="ARBA00019572"/>
    </source>
</evidence>
<dbReference type="GO" id="GO:0071038">
    <property type="term" value="P:TRAMP-dependent tRNA surveillance pathway"/>
    <property type="evidence" value="ECO:0007669"/>
    <property type="project" value="TreeGrafter"/>
</dbReference>
<dbReference type="STRING" id="318479.A0A0N4U2B7"/>
<dbReference type="GO" id="GO:0071028">
    <property type="term" value="P:nuclear mRNA surveillance"/>
    <property type="evidence" value="ECO:0007669"/>
    <property type="project" value="TreeGrafter"/>
</dbReference>
<evidence type="ECO:0000256" key="1">
    <source>
        <dbReference type="ARBA" id="ARBA00004123"/>
    </source>
</evidence>
<feature type="domain" description="Exoribonuclease phosphorolytic" evidence="11">
    <location>
        <begin position="249"/>
        <end position="316"/>
    </location>
</feature>
<dbReference type="GO" id="GO:0000467">
    <property type="term" value="P:exonucleolytic trimming to generate mature 3'-end of 5.8S rRNA from tricistronic rRNA transcript (SSU-rRNA, 5.8S rRNA, LSU-rRNA)"/>
    <property type="evidence" value="ECO:0007669"/>
    <property type="project" value="TreeGrafter"/>
</dbReference>
<evidence type="ECO:0000256" key="3">
    <source>
        <dbReference type="ARBA" id="ARBA00006678"/>
    </source>
</evidence>
<keyword evidence="6" id="KW-0963">Cytoplasm</keyword>
<evidence type="ECO:0000256" key="4">
    <source>
        <dbReference type="ARBA" id="ARBA00011695"/>
    </source>
</evidence>
<keyword evidence="8" id="KW-0539">Nucleus</keyword>
<gene>
    <name evidence="12" type="ORF">DME_LOCUS5169</name>
</gene>
<dbReference type="PANTHER" id="PTHR11097">
    <property type="entry name" value="EXOSOME COMPLEX EXONUCLEASE RIBOSOMAL RNA PROCESSING PROTEIN"/>
    <property type="match status" value="1"/>
</dbReference>
<keyword evidence="14" id="KW-1185">Reference proteome</keyword>
<dbReference type="InterPro" id="IPR050590">
    <property type="entry name" value="Exosome_comp_Rrp42_subfam"/>
</dbReference>
<evidence type="ECO:0000313" key="13">
    <source>
        <dbReference type="Proteomes" id="UP000038040"/>
    </source>
</evidence>
<dbReference type="GO" id="GO:0000177">
    <property type="term" value="C:cytoplasmic exosome (RNase complex)"/>
    <property type="evidence" value="ECO:0007669"/>
    <property type="project" value="TreeGrafter"/>
</dbReference>
<dbReference type="InterPro" id="IPR009053">
    <property type="entry name" value="Prefoldin"/>
</dbReference>
<dbReference type="SUPFAM" id="SSF55666">
    <property type="entry name" value="Ribonuclease PH domain 2-like"/>
    <property type="match status" value="1"/>
</dbReference>
<dbReference type="GO" id="GO:0000176">
    <property type="term" value="C:nuclear exosome (RNase complex)"/>
    <property type="evidence" value="ECO:0007669"/>
    <property type="project" value="TreeGrafter"/>
</dbReference>
<dbReference type="CDD" id="cd23157">
    <property type="entry name" value="Prefoldin_5"/>
    <property type="match status" value="1"/>
</dbReference>
<comment type="similarity">
    <text evidence="3">Belongs to the RNase PH family.</text>
</comment>
<reference evidence="15" key="1">
    <citation type="submission" date="2017-02" db="UniProtKB">
        <authorList>
            <consortium name="WormBaseParasite"/>
        </authorList>
    </citation>
    <scope>IDENTIFICATION</scope>
</reference>
<dbReference type="GO" id="GO:0034475">
    <property type="term" value="P:U4 snRNA 3'-end processing"/>
    <property type="evidence" value="ECO:0007669"/>
    <property type="project" value="TreeGrafter"/>
</dbReference>
<evidence type="ECO:0000313" key="15">
    <source>
        <dbReference type="WBParaSite" id="DME_0000080901-mRNA-1"/>
    </source>
</evidence>
<evidence type="ECO:0000256" key="7">
    <source>
        <dbReference type="ARBA" id="ARBA00022884"/>
    </source>
</evidence>
<dbReference type="InterPro" id="IPR036345">
    <property type="entry name" value="ExoRNase_PH_dom2_sf"/>
</dbReference>
<dbReference type="InterPro" id="IPR027408">
    <property type="entry name" value="PNPase/RNase_PH_dom_sf"/>
</dbReference>
<dbReference type="InterPro" id="IPR033100">
    <property type="entry name" value="Rrp45"/>
</dbReference>
<dbReference type="InterPro" id="IPR015847">
    <property type="entry name" value="ExoRNase_PH_dom2"/>
</dbReference>
<dbReference type="PANTHER" id="PTHR11097:SF14">
    <property type="entry name" value="EXOSOME COMPLEX COMPONENT RRP45"/>
    <property type="match status" value="1"/>
</dbReference>
<proteinExistence type="inferred from homology"/>
<dbReference type="Pfam" id="PF02996">
    <property type="entry name" value="Prefoldin"/>
    <property type="match status" value="1"/>
</dbReference>
<name>A0A0N4U2B7_DRAME</name>
<dbReference type="Pfam" id="PF01138">
    <property type="entry name" value="RNase_PH"/>
    <property type="match status" value="1"/>
</dbReference>
<dbReference type="GO" id="GO:0034476">
    <property type="term" value="P:U5 snRNA 3'-end processing"/>
    <property type="evidence" value="ECO:0007669"/>
    <property type="project" value="TreeGrafter"/>
</dbReference>
<dbReference type="InterPro" id="IPR020568">
    <property type="entry name" value="Ribosomal_Su5_D2-typ_SF"/>
</dbReference>
<protein>
    <recommendedName>
        <fullName evidence="5">Exosome complex component RRP45</fullName>
    </recommendedName>
    <alternativeName>
        <fullName evidence="9">Exosome component 9</fullName>
    </alternativeName>
</protein>